<dbReference type="STRING" id="568069.A0A1J1J2N8"/>
<dbReference type="PANTHER" id="PTHR18937:SF172">
    <property type="entry name" value="STRUCTURAL MAINTENANCE OF CHROMOSOMES PROTEIN"/>
    <property type="match status" value="1"/>
</dbReference>
<dbReference type="OrthoDB" id="5575062at2759"/>
<keyword evidence="4" id="KW-0547">Nucleotide-binding</keyword>
<evidence type="ECO:0000256" key="12">
    <source>
        <dbReference type="SAM" id="Coils"/>
    </source>
</evidence>
<evidence type="ECO:0000259" key="14">
    <source>
        <dbReference type="SMART" id="SM00968"/>
    </source>
</evidence>
<evidence type="ECO:0000256" key="11">
    <source>
        <dbReference type="PIRNR" id="PIRNR005719"/>
    </source>
</evidence>
<accession>A0A1J1J2N8</accession>
<feature type="coiled-coil region" evidence="12">
    <location>
        <begin position="142"/>
        <end position="169"/>
    </location>
</feature>
<keyword evidence="16" id="KW-1185">Reference proteome</keyword>
<evidence type="ECO:0000256" key="10">
    <source>
        <dbReference type="ARBA" id="ARBA00023306"/>
    </source>
</evidence>
<dbReference type="SUPFAM" id="SSF52540">
    <property type="entry name" value="P-loop containing nucleoside triphosphate hydrolases"/>
    <property type="match status" value="1"/>
</dbReference>
<dbReference type="Pfam" id="PF06470">
    <property type="entry name" value="SMC_hinge"/>
    <property type="match status" value="1"/>
</dbReference>
<dbReference type="FunFam" id="3.40.50.300:FF:000481">
    <property type="entry name" value="Structural maintenance of chromosomes 4"/>
    <property type="match status" value="1"/>
</dbReference>
<dbReference type="AlphaFoldDB" id="A0A1J1J2N8"/>
<protein>
    <recommendedName>
        <fullName evidence="11">Structural maintenance of chromosomes protein</fullName>
    </recommendedName>
</protein>
<dbReference type="Gene3D" id="1.20.1060.20">
    <property type="match status" value="1"/>
</dbReference>
<evidence type="ECO:0000256" key="4">
    <source>
        <dbReference type="ARBA" id="ARBA00022741"/>
    </source>
</evidence>
<dbReference type="InterPro" id="IPR010935">
    <property type="entry name" value="SMC_hinge"/>
</dbReference>
<dbReference type="InterPro" id="IPR036277">
    <property type="entry name" value="SMC_hinge_sf"/>
</dbReference>
<dbReference type="FunFam" id="1.20.1060.20:FF:000003">
    <property type="entry name" value="Structural maintenance of chromosomes 4"/>
    <property type="match status" value="1"/>
</dbReference>
<evidence type="ECO:0000313" key="15">
    <source>
        <dbReference type="EMBL" id="CRL06060.1"/>
    </source>
</evidence>
<keyword evidence="9 11" id="KW-0539">Nucleus</keyword>
<dbReference type="PIRSF" id="PIRSF005719">
    <property type="entry name" value="SMC"/>
    <property type="match status" value="1"/>
</dbReference>
<dbReference type="SUPFAM" id="SSF75553">
    <property type="entry name" value="Smc hinge domain"/>
    <property type="match status" value="1"/>
</dbReference>
<dbReference type="SMART" id="SM00968">
    <property type="entry name" value="SMC_hinge"/>
    <property type="match status" value="1"/>
</dbReference>
<dbReference type="Gene3D" id="3.30.70.1620">
    <property type="match status" value="1"/>
</dbReference>
<proteinExistence type="inferred from homology"/>
<dbReference type="GO" id="GO:0016887">
    <property type="term" value="F:ATP hydrolysis activity"/>
    <property type="evidence" value="ECO:0007669"/>
    <property type="project" value="InterPro"/>
</dbReference>
<keyword evidence="8" id="KW-0226">DNA condensation</keyword>
<dbReference type="GO" id="GO:0007076">
    <property type="term" value="P:mitotic chromosome condensation"/>
    <property type="evidence" value="ECO:0007669"/>
    <property type="project" value="TreeGrafter"/>
</dbReference>
<keyword evidence="3" id="KW-0132">Cell division</keyword>
<feature type="compositionally biased region" description="Polar residues" evidence="13">
    <location>
        <begin position="1182"/>
        <end position="1210"/>
    </location>
</feature>
<keyword evidence="6" id="KW-0067">ATP-binding</keyword>
<comment type="similarity">
    <text evidence="2">Belongs to the SMC family. SMC4 subfamily.</text>
</comment>
<feature type="coiled-coil region" evidence="12">
    <location>
        <begin position="360"/>
        <end position="457"/>
    </location>
</feature>
<evidence type="ECO:0000256" key="5">
    <source>
        <dbReference type="ARBA" id="ARBA00022776"/>
    </source>
</evidence>
<evidence type="ECO:0000256" key="13">
    <source>
        <dbReference type="SAM" id="MobiDB-lite"/>
    </source>
</evidence>
<dbReference type="EMBL" id="CVRI01000066">
    <property type="protein sequence ID" value="CRL06060.1"/>
    <property type="molecule type" value="Genomic_DNA"/>
</dbReference>
<dbReference type="InterPro" id="IPR003395">
    <property type="entry name" value="RecF/RecN/SMC_N"/>
</dbReference>
<evidence type="ECO:0000256" key="3">
    <source>
        <dbReference type="ARBA" id="ARBA00022618"/>
    </source>
</evidence>
<evidence type="ECO:0000313" key="16">
    <source>
        <dbReference type="Proteomes" id="UP000183832"/>
    </source>
</evidence>
<dbReference type="Gene3D" id="1.10.287.1490">
    <property type="match status" value="1"/>
</dbReference>
<feature type="region of interest" description="Disordered" evidence="13">
    <location>
        <begin position="1168"/>
        <end position="1225"/>
    </location>
</feature>
<gene>
    <name evidence="15" type="ORF">CLUMA_CG018888</name>
</gene>
<feature type="region of interest" description="Disordered" evidence="13">
    <location>
        <begin position="276"/>
        <end position="298"/>
    </location>
</feature>
<dbReference type="InterPro" id="IPR024704">
    <property type="entry name" value="SMC"/>
</dbReference>
<dbReference type="GO" id="GO:0005524">
    <property type="term" value="F:ATP binding"/>
    <property type="evidence" value="ECO:0007669"/>
    <property type="project" value="UniProtKB-KW"/>
</dbReference>
<evidence type="ECO:0000256" key="1">
    <source>
        <dbReference type="ARBA" id="ARBA00004123"/>
    </source>
</evidence>
<evidence type="ECO:0000256" key="9">
    <source>
        <dbReference type="ARBA" id="ARBA00023242"/>
    </source>
</evidence>
<dbReference type="PANTHER" id="PTHR18937">
    <property type="entry name" value="STRUCTURAL MAINTENANCE OF CHROMOSOMES SMC FAMILY MEMBER"/>
    <property type="match status" value="1"/>
</dbReference>
<evidence type="ECO:0000256" key="7">
    <source>
        <dbReference type="ARBA" id="ARBA00023054"/>
    </source>
</evidence>
<dbReference type="GO" id="GO:0051301">
    <property type="term" value="P:cell division"/>
    <property type="evidence" value="ECO:0007669"/>
    <property type="project" value="UniProtKB-KW"/>
</dbReference>
<feature type="domain" description="SMC hinge" evidence="14">
    <location>
        <begin position="488"/>
        <end position="604"/>
    </location>
</feature>
<feature type="coiled-coil region" evidence="12">
    <location>
        <begin position="975"/>
        <end position="1012"/>
    </location>
</feature>
<dbReference type="GO" id="GO:0000796">
    <property type="term" value="C:condensin complex"/>
    <property type="evidence" value="ECO:0007669"/>
    <property type="project" value="TreeGrafter"/>
</dbReference>
<evidence type="ECO:0000256" key="8">
    <source>
        <dbReference type="ARBA" id="ARBA00023067"/>
    </source>
</evidence>
<name>A0A1J1J2N8_9DIPT</name>
<feature type="coiled-coil region" evidence="12">
    <location>
        <begin position="657"/>
        <end position="712"/>
    </location>
</feature>
<reference evidence="15 16" key="1">
    <citation type="submission" date="2015-04" db="EMBL/GenBank/DDBJ databases">
        <authorList>
            <person name="Syromyatnikov M.Y."/>
            <person name="Popov V.N."/>
        </authorList>
    </citation>
    <scope>NUCLEOTIDE SEQUENCE [LARGE SCALE GENOMIC DNA]</scope>
</reference>
<sequence>MLFVFGYRAQQIRSKKLSVLIHNSMQFPNVNSCKVAVHFQQIVDMPDGTFEFIPNTEIVVARTAFKNNSSFYSINDREVKFKEVAKLLQTHNIDLLHNRFLILQGEVESIALMKPKAINSNETGLLEYLEDIIGTERYKKPLMLINERLDKLNDERTEKHNRCRLADREMKDWELPMTQAVEFLKLENQLYQAQNLHWQLYIFHKKKEIVELEEVKDVAKQALKEHDEKYEEFKKLLLEKEKIIKDELNKHDELVSKLEECKTLEAKARETYQRVDAKMKSTNNRRKELKKQVESDEKKLEALESLPERNRQEIEESQKQIERLNVEKSELDTKLAENMKTLVHDTKSLRDEKEPLERELGELKAVLDKRKADYSEAQKELEIIQKDETAEVRKYESLRNSFEESKVELKKMKDAFVAAQESIPQNKRELQEKQQNFEQLQEEETKLVAELKKARLKFEENRFNFQAAQTNNRVLNALLKEKQKGKIPGILGRLGDLGAIDAKYDVAISTCCSRLDNIVVEDIDTAQQCINFLKANNIGRATFIALEKVQHLMSQANIQRQYPQNVSRLYDLIRVEDERVLPAFYFSLFETLIANDMEQARTIAYGQTRYRVVTLKGDVIEKSGTMSGGGKTQMRGRMGQKVQMKTTSRNSLSEQDLESLSQSAQRMQGVINDLQRQQGVLDKEIKELVDLIRKKELEVSHLQTKVKCLSEQIPRLEYQVNKQKERADATKSDPAKTAALNAKVEECKVDFENKESEVDAIDTKVKALNKQIKEISDKKVKEVKMKIEKLEKQIEKLASNVNKLTVEINTSDRNLKKATERIESTKQEITEAENSMRAMAEEREQIKTDIEDLKERMESLGKEIENASGDSSSIKKEIAKLQKEEADGKIKRLELDDKLKAAEKNLKEQSARIPAWENKIKSLKLHDIPNKTTPDPQFKTFSDDELIKKSLDDVKYEITTIEEKLVLNKPNLSAIEEYNKKQTIYVERIKNLEDVTMKRDEMRNALDNVKKKRFTEFSQGFQIISRKLKEMYQMITLGGDAELELVDSMDPFTEGVVFSVRPPKKSWKVITNLSGGEKTLSSLALVFALHYYKPSPLYFMDEIDAALDFKNVSIVANYINERTKNAQFIIISLRSNLFEVADHLVGIYKVKDCTKSVTIENVDKQRVAGVNKENDRGDKENQQSTSINEPSMVKETNNSQSMSVVDQSMPSHLPLNDESLEKSPQ</sequence>
<keyword evidence="7 12" id="KW-0175">Coiled coil</keyword>
<evidence type="ECO:0000256" key="2">
    <source>
        <dbReference type="ARBA" id="ARBA00006005"/>
    </source>
</evidence>
<dbReference type="Gene3D" id="3.40.50.300">
    <property type="entry name" value="P-loop containing nucleotide triphosphate hydrolases"/>
    <property type="match status" value="2"/>
</dbReference>
<dbReference type="Pfam" id="PF02463">
    <property type="entry name" value="SMC_N"/>
    <property type="match status" value="1"/>
</dbReference>
<feature type="coiled-coil region" evidence="12">
    <location>
        <begin position="205"/>
        <end position="243"/>
    </location>
</feature>
<dbReference type="Proteomes" id="UP000183832">
    <property type="component" value="Unassembled WGS sequence"/>
</dbReference>
<feature type="coiled-coil region" evidence="12">
    <location>
        <begin position="751"/>
        <end position="919"/>
    </location>
</feature>
<evidence type="ECO:0000256" key="6">
    <source>
        <dbReference type="ARBA" id="ARBA00022840"/>
    </source>
</evidence>
<feature type="compositionally biased region" description="Basic and acidic residues" evidence="13">
    <location>
        <begin position="1168"/>
        <end position="1181"/>
    </location>
</feature>
<dbReference type="SUPFAM" id="SSF57997">
    <property type="entry name" value="Tropomyosin"/>
    <property type="match status" value="1"/>
</dbReference>
<dbReference type="InterPro" id="IPR027417">
    <property type="entry name" value="P-loop_NTPase"/>
</dbReference>
<comment type="subcellular location">
    <subcellularLocation>
        <location evidence="1 11">Nucleus</location>
    </subcellularLocation>
</comment>
<keyword evidence="5" id="KW-0498">Mitosis</keyword>
<keyword evidence="10" id="KW-0131">Cell cycle</keyword>
<dbReference type="GO" id="GO:0005634">
    <property type="term" value="C:nucleus"/>
    <property type="evidence" value="ECO:0007669"/>
    <property type="project" value="UniProtKB-SubCell"/>
</dbReference>
<organism evidence="15 16">
    <name type="scientific">Clunio marinus</name>
    <dbReference type="NCBI Taxonomy" id="568069"/>
    <lineage>
        <taxon>Eukaryota</taxon>
        <taxon>Metazoa</taxon>
        <taxon>Ecdysozoa</taxon>
        <taxon>Arthropoda</taxon>
        <taxon>Hexapoda</taxon>
        <taxon>Insecta</taxon>
        <taxon>Pterygota</taxon>
        <taxon>Neoptera</taxon>
        <taxon>Endopterygota</taxon>
        <taxon>Diptera</taxon>
        <taxon>Nematocera</taxon>
        <taxon>Chironomoidea</taxon>
        <taxon>Chironomidae</taxon>
        <taxon>Clunio</taxon>
    </lineage>
</organism>